<gene>
    <name evidence="2" type="ORF">SKAU_G00139050</name>
</gene>
<dbReference type="AlphaFoldDB" id="A0A9Q1J345"/>
<feature type="region of interest" description="Disordered" evidence="1">
    <location>
        <begin position="274"/>
        <end position="326"/>
    </location>
</feature>
<proteinExistence type="predicted"/>
<comment type="caution">
    <text evidence="2">The sequence shown here is derived from an EMBL/GenBank/DDBJ whole genome shotgun (WGS) entry which is preliminary data.</text>
</comment>
<sequence length="364" mass="39182">MLSKHDAFGCALRLCSRSSCESLQKRFQRLFAALAAVRTGAKGGAPGSNPADTGAEIKRSIDTVSDWPLSARSESGGKWLSSPEEISLIAMVTDASAAMACRPGFAETAGILPGSFLQRSVPCHQTPSGEHILPAIFKFKSNPALALEFPHISVLHPSAPTAALYPPTALLSLTPGFSCRCDLQSSSGGVKRVARRLRHCHFIKPEPWLMGLEPLHIRRVPHATHSCSQFKELTFTRALSLQGNGLAPLFPAGPTTLWDTPCISQNAFRQPLFLKRSSKTGSGRRTPTAPKRSRCSASTLSGWHGIRPRFSPRAHPSPGDRSDKSASVDVVQLLGRGEQHEAPLPSSGDRPSNCQALLMDYPLL</sequence>
<evidence type="ECO:0000313" key="3">
    <source>
        <dbReference type="Proteomes" id="UP001152622"/>
    </source>
</evidence>
<reference evidence="2" key="1">
    <citation type="journal article" date="2023" name="Science">
        <title>Genome structures resolve the early diversification of teleost fishes.</title>
        <authorList>
            <person name="Parey E."/>
            <person name="Louis A."/>
            <person name="Montfort J."/>
            <person name="Bouchez O."/>
            <person name="Roques C."/>
            <person name="Iampietro C."/>
            <person name="Lluch J."/>
            <person name="Castinel A."/>
            <person name="Donnadieu C."/>
            <person name="Desvignes T."/>
            <person name="Floi Bucao C."/>
            <person name="Jouanno E."/>
            <person name="Wen M."/>
            <person name="Mejri S."/>
            <person name="Dirks R."/>
            <person name="Jansen H."/>
            <person name="Henkel C."/>
            <person name="Chen W.J."/>
            <person name="Zahm M."/>
            <person name="Cabau C."/>
            <person name="Klopp C."/>
            <person name="Thompson A.W."/>
            <person name="Robinson-Rechavi M."/>
            <person name="Braasch I."/>
            <person name="Lecointre G."/>
            <person name="Bobe J."/>
            <person name="Postlethwait J.H."/>
            <person name="Berthelot C."/>
            <person name="Roest Crollius H."/>
            <person name="Guiguen Y."/>
        </authorList>
    </citation>
    <scope>NUCLEOTIDE SEQUENCE</scope>
    <source>
        <strain evidence="2">WJC10195</strain>
    </source>
</reference>
<keyword evidence="3" id="KW-1185">Reference proteome</keyword>
<dbReference type="Proteomes" id="UP001152622">
    <property type="component" value="Chromosome 4"/>
</dbReference>
<organism evidence="2 3">
    <name type="scientific">Synaphobranchus kaupii</name>
    <name type="common">Kaup's arrowtooth eel</name>
    <dbReference type="NCBI Taxonomy" id="118154"/>
    <lineage>
        <taxon>Eukaryota</taxon>
        <taxon>Metazoa</taxon>
        <taxon>Chordata</taxon>
        <taxon>Craniata</taxon>
        <taxon>Vertebrata</taxon>
        <taxon>Euteleostomi</taxon>
        <taxon>Actinopterygii</taxon>
        <taxon>Neopterygii</taxon>
        <taxon>Teleostei</taxon>
        <taxon>Anguilliformes</taxon>
        <taxon>Synaphobranchidae</taxon>
        <taxon>Synaphobranchus</taxon>
    </lineage>
</organism>
<protein>
    <submittedName>
        <fullName evidence="2">Uncharacterized protein</fullName>
    </submittedName>
</protein>
<dbReference type="EMBL" id="JAINUF010000004">
    <property type="protein sequence ID" value="KAJ8365074.1"/>
    <property type="molecule type" value="Genomic_DNA"/>
</dbReference>
<evidence type="ECO:0000313" key="2">
    <source>
        <dbReference type="EMBL" id="KAJ8365074.1"/>
    </source>
</evidence>
<evidence type="ECO:0000256" key="1">
    <source>
        <dbReference type="SAM" id="MobiDB-lite"/>
    </source>
</evidence>
<accession>A0A9Q1J345</accession>
<name>A0A9Q1J345_SYNKA</name>